<dbReference type="InterPro" id="IPR011763">
    <property type="entry name" value="COA_CT_C"/>
</dbReference>
<dbReference type="OrthoDB" id="14612at2759"/>
<feature type="domain" description="CoA carboxyltransferase C-terminal" evidence="1">
    <location>
        <begin position="167"/>
        <end position="345"/>
    </location>
</feature>
<reference evidence="2 3" key="1">
    <citation type="submission" date="2019-01" db="EMBL/GenBank/DDBJ databases">
        <title>Nuclear Genome Assembly of the Microalgal Biofuel strain Nannochloropsis salina CCMP1776.</title>
        <authorList>
            <person name="Hovde B."/>
        </authorList>
    </citation>
    <scope>NUCLEOTIDE SEQUENCE [LARGE SCALE GENOMIC DNA]</scope>
    <source>
        <strain evidence="2 3">CCMP1776</strain>
    </source>
</reference>
<dbReference type="PANTHER" id="PTHR45728:SF3">
    <property type="entry name" value="ACETYL-COA CARBOXYLASE"/>
    <property type="match status" value="1"/>
</dbReference>
<organism evidence="2 3">
    <name type="scientific">Nannochloropsis salina CCMP1776</name>
    <dbReference type="NCBI Taxonomy" id="1027361"/>
    <lineage>
        <taxon>Eukaryota</taxon>
        <taxon>Sar</taxon>
        <taxon>Stramenopiles</taxon>
        <taxon>Ochrophyta</taxon>
        <taxon>Eustigmatophyceae</taxon>
        <taxon>Eustigmatales</taxon>
        <taxon>Monodopsidaceae</taxon>
        <taxon>Microchloropsis</taxon>
        <taxon>Microchloropsis salina</taxon>
    </lineage>
</organism>
<dbReference type="InterPro" id="IPR034733">
    <property type="entry name" value="AcCoA_carboxyl_beta"/>
</dbReference>
<sequence>YVLRVDSYVEVREGARTIYRSIGGGKSGEFEGMDVNVPYSVTRPFEKKRQTALAASDTLYAYDFLELLERSVQLKWEEYAKCRPRSDILRPRNVISVLELVVARRGTPLSVLEEGTDEGWAAQEEEEGLLELLEVSRPSGLNTVGMVAWKVTLFTPEYVEGRQIVLIANFGSMIVDALVAFAQPIFVYIPPQAELRGGAWVVVDPTIHAETMEMYAATASRGGVLEPNGAAEIKFREKDYVAAAHRLDPVLRAMDAKMELLEAAGEGEGEEGKQLRRERKDREDALKGIYAQVAVQFADLHDTPGRMEAVGVIRKAVPWGQARSFFYWRLRRRLAEFHLRKEVLKAGDGKEGGKEGGMTLLQASALLKSWFVATPGKSIEGWEEDREVLGWMAEHQGIEERIRALAQGRVAKEVASLAAVSTQGAVDGLKHVLKTLPAEHRAALLAALKE</sequence>
<accession>A0A4D9CUA8</accession>
<keyword evidence="3" id="KW-1185">Reference proteome</keyword>
<dbReference type="InterPro" id="IPR029045">
    <property type="entry name" value="ClpP/crotonase-like_dom_sf"/>
</dbReference>
<dbReference type="AlphaFoldDB" id="A0A4D9CUA8"/>
<evidence type="ECO:0000313" key="2">
    <source>
        <dbReference type="EMBL" id="TFJ82790.1"/>
    </source>
</evidence>
<protein>
    <recommendedName>
        <fullName evidence="1">CoA carboxyltransferase C-terminal domain-containing protein</fullName>
    </recommendedName>
</protein>
<proteinExistence type="predicted"/>
<dbReference type="SUPFAM" id="SSF52096">
    <property type="entry name" value="ClpP/crotonase"/>
    <property type="match status" value="1"/>
</dbReference>
<dbReference type="PANTHER" id="PTHR45728">
    <property type="entry name" value="ACETYL-COA CARBOXYLASE, ISOFORM A"/>
    <property type="match status" value="1"/>
</dbReference>
<evidence type="ECO:0000313" key="3">
    <source>
        <dbReference type="Proteomes" id="UP000355283"/>
    </source>
</evidence>
<dbReference type="GO" id="GO:0006633">
    <property type="term" value="P:fatty acid biosynthetic process"/>
    <property type="evidence" value="ECO:0007669"/>
    <property type="project" value="TreeGrafter"/>
</dbReference>
<dbReference type="Pfam" id="PF01039">
    <property type="entry name" value="Carboxyl_trans"/>
    <property type="match status" value="1"/>
</dbReference>
<dbReference type="Gene3D" id="3.90.226.10">
    <property type="entry name" value="2-enoyl-CoA Hydratase, Chain A, domain 1"/>
    <property type="match status" value="2"/>
</dbReference>
<dbReference type="GO" id="GO:0003989">
    <property type="term" value="F:acetyl-CoA carboxylase activity"/>
    <property type="evidence" value="ECO:0007669"/>
    <property type="project" value="InterPro"/>
</dbReference>
<dbReference type="Proteomes" id="UP000355283">
    <property type="component" value="Unassembled WGS sequence"/>
</dbReference>
<feature type="non-terminal residue" evidence="2">
    <location>
        <position position="1"/>
    </location>
</feature>
<evidence type="ECO:0000259" key="1">
    <source>
        <dbReference type="PROSITE" id="PS50989"/>
    </source>
</evidence>
<dbReference type="PROSITE" id="PS50989">
    <property type="entry name" value="COA_CT_CTER"/>
    <property type="match status" value="1"/>
</dbReference>
<name>A0A4D9CUA8_9STRA</name>
<comment type="caution">
    <text evidence="2">The sequence shown here is derived from an EMBL/GenBank/DDBJ whole genome shotgun (WGS) entry which is preliminary data.</text>
</comment>
<dbReference type="EMBL" id="SDOX01000094">
    <property type="protein sequence ID" value="TFJ82790.1"/>
    <property type="molecule type" value="Genomic_DNA"/>
</dbReference>
<gene>
    <name evidence="2" type="ORF">NSK_005866</name>
</gene>
<dbReference type="InterPro" id="IPR049076">
    <property type="entry name" value="ACCA"/>
</dbReference>